<feature type="domain" description="AP2/ERF" evidence="6">
    <location>
        <begin position="119"/>
        <end position="177"/>
    </location>
</feature>
<protein>
    <submittedName>
        <fullName evidence="7">CRL5 protein</fullName>
    </submittedName>
</protein>
<evidence type="ECO:0000313" key="8">
    <source>
        <dbReference type="Proteomes" id="UP000604046"/>
    </source>
</evidence>
<dbReference type="PROSITE" id="PS51032">
    <property type="entry name" value="AP2_ERF"/>
    <property type="match status" value="2"/>
</dbReference>
<evidence type="ECO:0000256" key="1">
    <source>
        <dbReference type="ARBA" id="ARBA00004123"/>
    </source>
</evidence>
<dbReference type="Gene3D" id="3.30.730.10">
    <property type="entry name" value="AP2/ERF domain"/>
    <property type="match status" value="3"/>
</dbReference>
<gene>
    <name evidence="7" type="primary">CRL5</name>
    <name evidence="7" type="ORF">SNAT2548_LOCUS11754</name>
</gene>
<evidence type="ECO:0000259" key="6">
    <source>
        <dbReference type="PROSITE" id="PS51032"/>
    </source>
</evidence>
<dbReference type="GO" id="GO:0005634">
    <property type="term" value="C:nucleus"/>
    <property type="evidence" value="ECO:0007669"/>
    <property type="project" value="UniProtKB-SubCell"/>
</dbReference>
<dbReference type="GO" id="GO:0003677">
    <property type="term" value="F:DNA binding"/>
    <property type="evidence" value="ECO:0007669"/>
    <property type="project" value="UniProtKB-KW"/>
</dbReference>
<evidence type="ECO:0000256" key="2">
    <source>
        <dbReference type="ARBA" id="ARBA00023015"/>
    </source>
</evidence>
<evidence type="ECO:0000256" key="5">
    <source>
        <dbReference type="ARBA" id="ARBA00023242"/>
    </source>
</evidence>
<evidence type="ECO:0000256" key="4">
    <source>
        <dbReference type="ARBA" id="ARBA00023163"/>
    </source>
</evidence>
<keyword evidence="2" id="KW-0805">Transcription regulation</keyword>
<feature type="domain" description="AP2/ERF" evidence="6">
    <location>
        <begin position="37"/>
        <end position="95"/>
    </location>
</feature>
<sequence>MRTQVACSLYGRTCRAISSCLSQDAEGLERQAVRQSEFRGVHWRSSARKWVASITDPASSVKRHLGVFDDERVAAEVYDAAAVVLRGLGSHVNFPHQMPTRQDLEEAKMRLSPKLRTSVYRGVCRHHGRWLAQIYTSSGRCYLGRFEEEAQAARIVDQALRRSAIPRYRKLANLNFLQPSDFFSEDSWQDEPAPEGKTSRFLGVYYDRRSAKYRAKCCRKHLGLFQSEREAARAFDAASAAIGGPTNFAPCAAAAEALASSVAEGGRVHRQPPLPPQVTAGYHLDTERWSSAASSPPMIADHSCRRTTRWKDIECESTDTEQRYPCAAYRFSSDEAIRIAAWPLSAAALPTSLTELTAADVPRFLAQAEVGVHKGPVKTRGTKRLSDRLDACLSVFASHVQVQHTWHLKTFEGNEAQVRMVLDVILQHLCRKHRLRLALEEPVPKSSPFAGKADYILLDAGQPVAIIEAKRNLGSVEHHAETRLFGAAMAQSYALLAGFLSEKPSAQLLGIVTDARGWLLMRVTPEKQPVLQLWPEGHAILELNSQVDLAHLLHCLEHLLLMRRRAPYPARRSTS</sequence>
<dbReference type="Proteomes" id="UP000604046">
    <property type="component" value="Unassembled WGS sequence"/>
</dbReference>
<dbReference type="OrthoDB" id="411157at2759"/>
<organism evidence="7 8">
    <name type="scientific">Symbiodinium natans</name>
    <dbReference type="NCBI Taxonomy" id="878477"/>
    <lineage>
        <taxon>Eukaryota</taxon>
        <taxon>Sar</taxon>
        <taxon>Alveolata</taxon>
        <taxon>Dinophyceae</taxon>
        <taxon>Suessiales</taxon>
        <taxon>Symbiodiniaceae</taxon>
        <taxon>Symbiodinium</taxon>
    </lineage>
</organism>
<dbReference type="InterPro" id="IPR036955">
    <property type="entry name" value="AP2/ERF_dom_sf"/>
</dbReference>
<comment type="subcellular location">
    <subcellularLocation>
        <location evidence="1">Nucleus</location>
    </subcellularLocation>
</comment>
<comment type="caution">
    <text evidence="7">The sequence shown here is derived from an EMBL/GenBank/DDBJ whole genome shotgun (WGS) entry which is preliminary data.</text>
</comment>
<dbReference type="GO" id="GO:0003700">
    <property type="term" value="F:DNA-binding transcription factor activity"/>
    <property type="evidence" value="ECO:0007669"/>
    <property type="project" value="InterPro"/>
</dbReference>
<dbReference type="InterPro" id="IPR001471">
    <property type="entry name" value="AP2/ERF_dom"/>
</dbReference>
<keyword evidence="5" id="KW-0539">Nucleus</keyword>
<keyword evidence="8" id="KW-1185">Reference proteome</keyword>
<proteinExistence type="predicted"/>
<dbReference type="EMBL" id="CAJNDS010001090">
    <property type="protein sequence ID" value="CAE7246708.1"/>
    <property type="molecule type" value="Genomic_DNA"/>
</dbReference>
<dbReference type="SMART" id="SM00380">
    <property type="entry name" value="AP2"/>
    <property type="match status" value="2"/>
</dbReference>
<dbReference type="PANTHER" id="PTHR31677:SF115">
    <property type="entry name" value="AP2_ERF DOMAIN-CONTAINING PROTEIN"/>
    <property type="match status" value="1"/>
</dbReference>
<name>A0A812LIF6_9DINO</name>
<dbReference type="SUPFAM" id="SSF54171">
    <property type="entry name" value="DNA-binding domain"/>
    <property type="match status" value="3"/>
</dbReference>
<evidence type="ECO:0000256" key="3">
    <source>
        <dbReference type="ARBA" id="ARBA00023125"/>
    </source>
</evidence>
<evidence type="ECO:0000313" key="7">
    <source>
        <dbReference type="EMBL" id="CAE7246708.1"/>
    </source>
</evidence>
<dbReference type="PANTHER" id="PTHR31677">
    <property type="entry name" value="AP2 DOMAIN CLASS TRANSCRIPTION FACTOR"/>
    <property type="match status" value="1"/>
</dbReference>
<dbReference type="InterPro" id="IPR016177">
    <property type="entry name" value="DNA-bd_dom_sf"/>
</dbReference>
<dbReference type="AlphaFoldDB" id="A0A812LIF6"/>
<accession>A0A812LIF6</accession>
<keyword evidence="4" id="KW-0804">Transcription</keyword>
<keyword evidence="3" id="KW-0238">DNA-binding</keyword>
<reference evidence="7" key="1">
    <citation type="submission" date="2021-02" db="EMBL/GenBank/DDBJ databases">
        <authorList>
            <person name="Dougan E. K."/>
            <person name="Rhodes N."/>
            <person name="Thang M."/>
            <person name="Chan C."/>
        </authorList>
    </citation>
    <scope>NUCLEOTIDE SEQUENCE</scope>
</reference>